<keyword evidence="3" id="KW-0949">S-adenosyl-L-methionine</keyword>
<dbReference type="PATRIC" id="fig|1503.3.peg.2264"/>
<dbReference type="AlphaFoldDB" id="A0A0L0WC12"/>
<comment type="caution">
    <text evidence="5">The sequence shown here is derived from an EMBL/GenBank/DDBJ whole genome shotgun (WGS) entry which is preliminary data.</text>
</comment>
<protein>
    <submittedName>
        <fullName evidence="5">O-methyltransferase</fullName>
    </submittedName>
</protein>
<dbReference type="Pfam" id="PF00891">
    <property type="entry name" value="Methyltransf_2"/>
    <property type="match status" value="1"/>
</dbReference>
<feature type="domain" description="O-methyltransferase C-terminal" evidence="4">
    <location>
        <begin position="52"/>
        <end position="176"/>
    </location>
</feature>
<dbReference type="InterPro" id="IPR001077">
    <property type="entry name" value="COMT_C"/>
</dbReference>
<dbReference type="STRING" id="1503.CLPU_4c00430"/>
<dbReference type="Gene3D" id="3.40.50.150">
    <property type="entry name" value="Vaccinia Virus protein VP39"/>
    <property type="match status" value="1"/>
</dbReference>
<reference evidence="6" key="1">
    <citation type="submission" date="2015-07" db="EMBL/GenBank/DDBJ databases">
        <title>Draft genome sequence of the purine-degrading Gottschalkia purinilyticum DSM 1384 (formerly Clostridium purinilyticum).</title>
        <authorList>
            <person name="Poehlein A."/>
            <person name="Schiel-Bengelsdorf B."/>
            <person name="Bengelsdorf F.R."/>
            <person name="Daniel R."/>
            <person name="Duerre P."/>
        </authorList>
    </citation>
    <scope>NUCLEOTIDE SEQUENCE [LARGE SCALE GENOMIC DNA]</scope>
    <source>
        <strain evidence="6">DSM 1384</strain>
    </source>
</reference>
<evidence type="ECO:0000259" key="4">
    <source>
        <dbReference type="Pfam" id="PF00891"/>
    </source>
</evidence>
<accession>A0A0L0WC12</accession>
<proteinExistence type="predicted"/>
<dbReference type="InterPro" id="IPR016461">
    <property type="entry name" value="COMT-like"/>
</dbReference>
<dbReference type="GO" id="GO:0008171">
    <property type="term" value="F:O-methyltransferase activity"/>
    <property type="evidence" value="ECO:0007669"/>
    <property type="project" value="InterPro"/>
</dbReference>
<dbReference type="InterPro" id="IPR029063">
    <property type="entry name" value="SAM-dependent_MTases_sf"/>
</dbReference>
<organism evidence="5 6">
    <name type="scientific">Gottschalkia purinilytica</name>
    <name type="common">Clostridium purinilyticum</name>
    <dbReference type="NCBI Taxonomy" id="1503"/>
    <lineage>
        <taxon>Bacteria</taxon>
        <taxon>Bacillati</taxon>
        <taxon>Bacillota</taxon>
        <taxon>Tissierellia</taxon>
        <taxon>Tissierellales</taxon>
        <taxon>Gottschalkiaceae</taxon>
        <taxon>Gottschalkia</taxon>
    </lineage>
</organism>
<dbReference type="CDD" id="cd02440">
    <property type="entry name" value="AdoMet_MTases"/>
    <property type="match status" value="1"/>
</dbReference>
<dbReference type="OrthoDB" id="9785995at2"/>
<dbReference type="RefSeq" id="WP_050354576.1">
    <property type="nucleotide sequence ID" value="NZ_LGSS01000004.1"/>
</dbReference>
<dbReference type="GO" id="GO:0032259">
    <property type="term" value="P:methylation"/>
    <property type="evidence" value="ECO:0007669"/>
    <property type="project" value="UniProtKB-KW"/>
</dbReference>
<evidence type="ECO:0000256" key="2">
    <source>
        <dbReference type="ARBA" id="ARBA00022679"/>
    </source>
</evidence>
<dbReference type="SUPFAM" id="SSF53335">
    <property type="entry name" value="S-adenosyl-L-methionine-dependent methyltransferases"/>
    <property type="match status" value="1"/>
</dbReference>
<evidence type="ECO:0000256" key="3">
    <source>
        <dbReference type="ARBA" id="ARBA00022691"/>
    </source>
</evidence>
<dbReference type="EMBL" id="LGSS01000004">
    <property type="protein sequence ID" value="KNF08997.1"/>
    <property type="molecule type" value="Genomic_DNA"/>
</dbReference>
<keyword evidence="6" id="KW-1185">Reference proteome</keyword>
<sequence length="234" mass="25982">MTSLDNIEELIIKGSQEALEKTNEGVDAYDFSEFARLSVNDIYSGRIQSFLKSIEKIYSNNKIGKALDLGGGSGIMAIEFVNKYPQVKGVIFEHPKVVKVPLQLIKEKDIGDKVTVVSGDFNKDDIGSGYDLIIASGIIDFSGNNPEVLIKKMYDALNPGGLIYLVSHEVSEDYLKPKEAIVGWLSSHLEGLDILLTKKRVVDSLEKVGFTKIKEDISKETTSRIQGEFYQKNK</sequence>
<evidence type="ECO:0000256" key="1">
    <source>
        <dbReference type="ARBA" id="ARBA00022603"/>
    </source>
</evidence>
<name>A0A0L0WC12_GOTPU</name>
<evidence type="ECO:0000313" key="5">
    <source>
        <dbReference type="EMBL" id="KNF08997.1"/>
    </source>
</evidence>
<dbReference type="Proteomes" id="UP000037267">
    <property type="component" value="Unassembled WGS sequence"/>
</dbReference>
<gene>
    <name evidence="5" type="ORF">CLPU_4c00430</name>
</gene>
<keyword evidence="2 5" id="KW-0808">Transferase</keyword>
<dbReference type="PROSITE" id="PS51683">
    <property type="entry name" value="SAM_OMT_II"/>
    <property type="match status" value="1"/>
</dbReference>
<evidence type="ECO:0000313" key="6">
    <source>
        <dbReference type="Proteomes" id="UP000037267"/>
    </source>
</evidence>
<keyword evidence="1 5" id="KW-0489">Methyltransferase</keyword>